<sequence>MGFLRRHARDMGMIALVLGLFSAVNLLPPDTALQQVQKQGVLRVCTPQSYPPFVTGTAAAPGIEIELLQSVAARLGVRAAFNTNAAIGRDMNPAAWKLNRASCSIIIGGLVDSTTMRTFLDMSAPYLQSGWVSLVRDPAQTVEGARVGVFVGSLGRDRLELSRALRENGAATIVGQPQLAGAIAALRQGQLDMVVTDAILAAGLGDQPDLTVSLVPNVRRDSIAMGFWKGDLTLKRAISAALRDMQDSGEIDAIAERYGYAPLPEDAT</sequence>
<keyword evidence="1" id="KW-0732">Signal</keyword>
<dbReference type="KEGG" id="kro:BVG79_00891"/>
<keyword evidence="4" id="KW-1185">Reference proteome</keyword>
<dbReference type="STRING" id="92947.BVG79_00891"/>
<evidence type="ECO:0000313" key="4">
    <source>
        <dbReference type="Proteomes" id="UP000242447"/>
    </source>
</evidence>
<dbReference type="AlphaFoldDB" id="A0A1W6NYL2"/>
<dbReference type="PANTHER" id="PTHR35936">
    <property type="entry name" value="MEMBRANE-BOUND LYTIC MUREIN TRANSGLYCOSYLASE F"/>
    <property type="match status" value="1"/>
</dbReference>
<name>A0A1W6NYL2_9RHOB</name>
<dbReference type="EMBL" id="CP019937">
    <property type="protein sequence ID" value="ARO14243.1"/>
    <property type="molecule type" value="Genomic_DNA"/>
</dbReference>
<dbReference type="Gene3D" id="3.40.190.10">
    <property type="entry name" value="Periplasmic binding protein-like II"/>
    <property type="match status" value="2"/>
</dbReference>
<reference evidence="3 4" key="1">
    <citation type="submission" date="2017-02" db="EMBL/GenBank/DDBJ databases">
        <title>Ketogulonicigenium robustum SPU B003 Genome sequencing and assembly.</title>
        <authorList>
            <person name="Li Y."/>
            <person name="Liu L."/>
            <person name="Wang C."/>
            <person name="Zhang M."/>
            <person name="Zhang T."/>
            <person name="Zhang Y."/>
        </authorList>
    </citation>
    <scope>NUCLEOTIDE SEQUENCE [LARGE SCALE GENOMIC DNA]</scope>
    <source>
        <strain evidence="3 4">SPU_B003</strain>
    </source>
</reference>
<dbReference type="Pfam" id="PF00497">
    <property type="entry name" value="SBP_bac_3"/>
    <property type="match status" value="1"/>
</dbReference>
<organism evidence="3 4">
    <name type="scientific">Ketogulonicigenium robustum</name>
    <dbReference type="NCBI Taxonomy" id="92947"/>
    <lineage>
        <taxon>Bacteria</taxon>
        <taxon>Pseudomonadati</taxon>
        <taxon>Pseudomonadota</taxon>
        <taxon>Alphaproteobacteria</taxon>
        <taxon>Rhodobacterales</taxon>
        <taxon>Roseobacteraceae</taxon>
        <taxon>Ketogulonicigenium</taxon>
    </lineage>
</organism>
<dbReference type="SMART" id="SM00062">
    <property type="entry name" value="PBPb"/>
    <property type="match status" value="1"/>
</dbReference>
<gene>
    <name evidence="3" type="ORF">BVG79_00891</name>
</gene>
<dbReference type="SUPFAM" id="SSF53850">
    <property type="entry name" value="Periplasmic binding protein-like II"/>
    <property type="match status" value="1"/>
</dbReference>
<dbReference type="RefSeq" id="WP_085785823.1">
    <property type="nucleotide sequence ID" value="NZ_CP019937.1"/>
</dbReference>
<evidence type="ECO:0000259" key="2">
    <source>
        <dbReference type="SMART" id="SM00062"/>
    </source>
</evidence>
<dbReference type="InterPro" id="IPR001638">
    <property type="entry name" value="Solute-binding_3/MltF_N"/>
</dbReference>
<feature type="domain" description="Solute-binding protein family 3/N-terminal" evidence="2">
    <location>
        <begin position="41"/>
        <end position="262"/>
    </location>
</feature>
<accession>A0A1W6NYL2</accession>
<evidence type="ECO:0000256" key="1">
    <source>
        <dbReference type="ARBA" id="ARBA00022729"/>
    </source>
</evidence>
<evidence type="ECO:0000313" key="3">
    <source>
        <dbReference type="EMBL" id="ARO14243.1"/>
    </source>
</evidence>
<protein>
    <submittedName>
        <fullName evidence="3">Extracellular solute-binding protein</fullName>
    </submittedName>
</protein>
<dbReference type="Proteomes" id="UP000242447">
    <property type="component" value="Chromosome"/>
</dbReference>
<dbReference type="PANTHER" id="PTHR35936:SF17">
    <property type="entry name" value="ARGININE-BINDING EXTRACELLULAR PROTEIN ARTP"/>
    <property type="match status" value="1"/>
</dbReference>
<proteinExistence type="predicted"/>
<dbReference type="OrthoDB" id="7812506at2"/>